<feature type="transmembrane region" description="Helical" evidence="1">
    <location>
        <begin position="55"/>
        <end position="76"/>
    </location>
</feature>
<keyword evidence="1" id="KW-0812">Transmembrane</keyword>
<feature type="transmembrane region" description="Helical" evidence="1">
    <location>
        <begin position="136"/>
        <end position="153"/>
    </location>
</feature>
<keyword evidence="1" id="KW-1133">Transmembrane helix</keyword>
<dbReference type="Pfam" id="PF09997">
    <property type="entry name" value="DUF2238"/>
    <property type="match status" value="1"/>
</dbReference>
<reference evidence="3" key="1">
    <citation type="submission" date="2017-09" db="EMBL/GenBank/DDBJ databases">
        <title>Depth-based differentiation of microbial function through sediment-hosted aquifers and enrichment of novel symbionts in the deep terrestrial subsurface.</title>
        <authorList>
            <person name="Probst A.J."/>
            <person name="Ladd B."/>
            <person name="Jarett J.K."/>
            <person name="Geller-Mcgrath D.E."/>
            <person name="Sieber C.M.K."/>
            <person name="Emerson J.B."/>
            <person name="Anantharaman K."/>
            <person name="Thomas B.C."/>
            <person name="Malmstrom R."/>
            <person name="Stieglmeier M."/>
            <person name="Klingl A."/>
            <person name="Woyke T."/>
            <person name="Ryan C.M."/>
            <person name="Banfield J.F."/>
        </authorList>
    </citation>
    <scope>NUCLEOTIDE SEQUENCE [LARGE SCALE GENOMIC DNA]</scope>
</reference>
<accession>A0A2H0TI07</accession>
<feature type="transmembrane region" description="Helical" evidence="1">
    <location>
        <begin position="88"/>
        <end position="107"/>
    </location>
</feature>
<evidence type="ECO:0000313" key="2">
    <source>
        <dbReference type="EMBL" id="PIR70445.1"/>
    </source>
</evidence>
<gene>
    <name evidence="2" type="ORF">COU46_01380</name>
</gene>
<evidence type="ECO:0000256" key="1">
    <source>
        <dbReference type="SAM" id="Phobius"/>
    </source>
</evidence>
<evidence type="ECO:0000313" key="3">
    <source>
        <dbReference type="Proteomes" id="UP000229383"/>
    </source>
</evidence>
<dbReference type="InterPro" id="IPR014509">
    <property type="entry name" value="YjdF-like"/>
</dbReference>
<keyword evidence="1" id="KW-0472">Membrane</keyword>
<organism evidence="2 3">
    <name type="scientific">Candidatus Niyogibacteria bacterium CG10_big_fil_rev_8_21_14_0_10_42_19</name>
    <dbReference type="NCBI Taxonomy" id="1974725"/>
    <lineage>
        <taxon>Bacteria</taxon>
        <taxon>Candidatus Niyogiibacteriota</taxon>
    </lineage>
</organism>
<dbReference type="Proteomes" id="UP000229383">
    <property type="component" value="Unassembled WGS sequence"/>
</dbReference>
<feature type="transmembrane region" description="Helical" evidence="1">
    <location>
        <begin position="21"/>
        <end position="40"/>
    </location>
</feature>
<sequence>MLKKLLHKIRPFFCELIKLPNIGIIFFIIFIVYMWGFYFWKEAELGSLSWWLDELGHAIGGFFFTIVLLYLIRTYFAGGFFRIGGKKTLRFLVISVMVTLAFIWEVLEFLWDQWGHPSFPWIAKAQEGQVDTMVDWMITVGFSFMAMFVDWFYERRSRRLHPDVYEDEEIKEVCDSIHNLSESILKEQRSLRKKKIRETFRPLKTRIDRFYSEHCDEKDLEHRG</sequence>
<dbReference type="EMBL" id="PFCN01000017">
    <property type="protein sequence ID" value="PIR70445.1"/>
    <property type="molecule type" value="Genomic_DNA"/>
</dbReference>
<name>A0A2H0TI07_9BACT</name>
<protein>
    <submittedName>
        <fullName evidence="2">Uncharacterized protein</fullName>
    </submittedName>
</protein>
<proteinExistence type="predicted"/>
<comment type="caution">
    <text evidence="2">The sequence shown here is derived from an EMBL/GenBank/DDBJ whole genome shotgun (WGS) entry which is preliminary data.</text>
</comment>
<dbReference type="AlphaFoldDB" id="A0A2H0TI07"/>